<dbReference type="EMBL" id="CP023275">
    <property type="protein sequence ID" value="ATB70293.1"/>
    <property type="molecule type" value="Genomic_DNA"/>
</dbReference>
<sequence>MTATKPLNLGILTHYHNSNYVNFTKKDIKQSANTSLRLYRVENMYYYRRTINKITHRISLKTTDLQKAKLLRNELNLLKNEEFVKMAKGKDYKKVIKAELNTNLEFDGETMEKIMELGIRALGKNSAYANVLKEKQLTEQTIYKNF</sequence>
<dbReference type="AlphaFoldDB" id="A0A290HFJ7"/>
<gene>
    <name evidence="1" type="ORF">SJPD1_2195</name>
</gene>
<dbReference type="Proteomes" id="UP000217349">
    <property type="component" value="Chromosome"/>
</dbReference>
<accession>A0A290HFJ7</accession>
<dbReference type="KEGG" id="sulj:SJPD1_2195"/>
<reference evidence="2" key="1">
    <citation type="submission" date="2017-09" db="EMBL/GenBank/DDBJ databases">
        <title>The complete genome of Sulfurospirillum sp. JPD-1.</title>
        <authorList>
            <person name="Goris T."/>
        </authorList>
    </citation>
    <scope>NUCLEOTIDE SEQUENCE [LARGE SCALE GENOMIC DNA]</scope>
    <source>
        <strain evidence="2">JPD-1</strain>
    </source>
</reference>
<evidence type="ECO:0000313" key="1">
    <source>
        <dbReference type="EMBL" id="ATB70293.1"/>
    </source>
</evidence>
<protein>
    <submittedName>
        <fullName evidence="1">Uncharacterized protein</fullName>
    </submittedName>
</protein>
<evidence type="ECO:0000313" key="2">
    <source>
        <dbReference type="Proteomes" id="UP000217349"/>
    </source>
</evidence>
<proteinExistence type="predicted"/>
<organism evidence="1 2">
    <name type="scientific">Sulfurospirillum diekertiae</name>
    <dbReference type="NCBI Taxonomy" id="1854492"/>
    <lineage>
        <taxon>Bacteria</taxon>
        <taxon>Pseudomonadati</taxon>
        <taxon>Campylobacterota</taxon>
        <taxon>Epsilonproteobacteria</taxon>
        <taxon>Campylobacterales</taxon>
        <taxon>Sulfurospirillaceae</taxon>
        <taxon>Sulfurospirillum</taxon>
    </lineage>
</organism>
<name>A0A290HFJ7_9BACT</name>